<gene>
    <name evidence="2" type="ORF">ILEXP_LOCUS28474</name>
</gene>
<reference evidence="2 3" key="1">
    <citation type="submission" date="2024-02" db="EMBL/GenBank/DDBJ databases">
        <authorList>
            <person name="Vignale AGUSTIN F."/>
            <person name="Sosa J E."/>
            <person name="Modenutti C."/>
        </authorList>
    </citation>
    <scope>NUCLEOTIDE SEQUENCE [LARGE SCALE GENOMIC DNA]</scope>
</reference>
<keyword evidence="3" id="KW-1185">Reference proteome</keyword>
<feature type="region of interest" description="Disordered" evidence="1">
    <location>
        <begin position="1"/>
        <end position="61"/>
    </location>
</feature>
<feature type="compositionally biased region" description="Polar residues" evidence="1">
    <location>
        <begin position="1"/>
        <end position="11"/>
    </location>
</feature>
<feature type="compositionally biased region" description="Basic and acidic residues" evidence="1">
    <location>
        <begin position="18"/>
        <end position="38"/>
    </location>
</feature>
<evidence type="ECO:0000256" key="1">
    <source>
        <dbReference type="SAM" id="MobiDB-lite"/>
    </source>
</evidence>
<sequence>RCAQRPSTNDQAGPRRTGHQEAEKLYGRRGRGDREGGELYRTTTGGITRKKSRMLKELYSR</sequence>
<name>A0ABC8SRW5_9AQUA</name>
<proteinExistence type="predicted"/>
<dbReference type="EMBL" id="CAUOFW020003396">
    <property type="protein sequence ID" value="CAK9159767.1"/>
    <property type="molecule type" value="Genomic_DNA"/>
</dbReference>
<accession>A0ABC8SRW5</accession>
<dbReference type="Proteomes" id="UP001642360">
    <property type="component" value="Unassembled WGS sequence"/>
</dbReference>
<dbReference type="AlphaFoldDB" id="A0ABC8SRW5"/>
<feature type="non-terminal residue" evidence="2">
    <location>
        <position position="1"/>
    </location>
</feature>
<evidence type="ECO:0000313" key="3">
    <source>
        <dbReference type="Proteomes" id="UP001642360"/>
    </source>
</evidence>
<protein>
    <submittedName>
        <fullName evidence="2">Uncharacterized protein</fullName>
    </submittedName>
</protein>
<comment type="caution">
    <text evidence="2">The sequence shown here is derived from an EMBL/GenBank/DDBJ whole genome shotgun (WGS) entry which is preliminary data.</text>
</comment>
<organism evidence="2 3">
    <name type="scientific">Ilex paraguariensis</name>
    <name type="common">yerba mate</name>
    <dbReference type="NCBI Taxonomy" id="185542"/>
    <lineage>
        <taxon>Eukaryota</taxon>
        <taxon>Viridiplantae</taxon>
        <taxon>Streptophyta</taxon>
        <taxon>Embryophyta</taxon>
        <taxon>Tracheophyta</taxon>
        <taxon>Spermatophyta</taxon>
        <taxon>Magnoliopsida</taxon>
        <taxon>eudicotyledons</taxon>
        <taxon>Gunneridae</taxon>
        <taxon>Pentapetalae</taxon>
        <taxon>asterids</taxon>
        <taxon>campanulids</taxon>
        <taxon>Aquifoliales</taxon>
        <taxon>Aquifoliaceae</taxon>
        <taxon>Ilex</taxon>
    </lineage>
</organism>
<evidence type="ECO:0000313" key="2">
    <source>
        <dbReference type="EMBL" id="CAK9159767.1"/>
    </source>
</evidence>